<keyword evidence="2" id="KW-1185">Reference proteome</keyword>
<sequence>MRQTRGFVPHGTGLTGTTGSFTAKAADLRASVSSARHGRGRRIGRAAELIVIAITRFGNILVILALCEQEDAENPQLF</sequence>
<dbReference type="AlphaFoldDB" id="A0A5J5DIQ7"/>
<dbReference type="Proteomes" id="UP000327493">
    <property type="component" value="Chromosome 4"/>
</dbReference>
<reference evidence="1 2" key="1">
    <citation type="submission" date="2019-08" db="EMBL/GenBank/DDBJ databases">
        <title>A chromosome-level genome assembly, high-density linkage maps, and genome scans reveal the genomic architecture of hybrid incompatibilities underlying speciation via character displacement in darters (Percidae: Etheostominae).</title>
        <authorList>
            <person name="Moran R.L."/>
            <person name="Catchen J.M."/>
            <person name="Fuller R.C."/>
        </authorList>
    </citation>
    <scope>NUCLEOTIDE SEQUENCE [LARGE SCALE GENOMIC DNA]</scope>
    <source>
        <strain evidence="1">EspeVRDwgs_2016</strain>
        <tissue evidence="1">Muscle</tissue>
    </source>
</reference>
<dbReference type="EMBL" id="VOFY01000004">
    <property type="protein sequence ID" value="KAA8593153.1"/>
    <property type="molecule type" value="Genomic_DNA"/>
</dbReference>
<evidence type="ECO:0000313" key="1">
    <source>
        <dbReference type="EMBL" id="KAA8593153.1"/>
    </source>
</evidence>
<accession>A0A5J5DIQ7</accession>
<evidence type="ECO:0000313" key="2">
    <source>
        <dbReference type="Proteomes" id="UP000327493"/>
    </source>
</evidence>
<protein>
    <submittedName>
        <fullName evidence="1">Uncharacterized protein</fullName>
    </submittedName>
</protein>
<name>A0A5J5DIQ7_9PERO</name>
<organism evidence="1 2">
    <name type="scientific">Etheostoma spectabile</name>
    <name type="common">orangethroat darter</name>
    <dbReference type="NCBI Taxonomy" id="54343"/>
    <lineage>
        <taxon>Eukaryota</taxon>
        <taxon>Metazoa</taxon>
        <taxon>Chordata</taxon>
        <taxon>Craniata</taxon>
        <taxon>Vertebrata</taxon>
        <taxon>Euteleostomi</taxon>
        <taxon>Actinopterygii</taxon>
        <taxon>Neopterygii</taxon>
        <taxon>Teleostei</taxon>
        <taxon>Neoteleostei</taxon>
        <taxon>Acanthomorphata</taxon>
        <taxon>Eupercaria</taxon>
        <taxon>Perciformes</taxon>
        <taxon>Percoidei</taxon>
        <taxon>Percidae</taxon>
        <taxon>Etheostomatinae</taxon>
        <taxon>Etheostoma</taxon>
    </lineage>
</organism>
<proteinExistence type="predicted"/>
<gene>
    <name evidence="1" type="ORF">FQN60_009269</name>
</gene>
<comment type="caution">
    <text evidence="1">The sequence shown here is derived from an EMBL/GenBank/DDBJ whole genome shotgun (WGS) entry which is preliminary data.</text>
</comment>